<gene>
    <name evidence="2" type="ORF">B0H17DRAFT_1134040</name>
</gene>
<dbReference type="EMBL" id="JARKIE010000061">
    <property type="protein sequence ID" value="KAJ7691021.1"/>
    <property type="molecule type" value="Genomic_DNA"/>
</dbReference>
<comment type="caution">
    <text evidence="2">The sequence shown here is derived from an EMBL/GenBank/DDBJ whole genome shotgun (WGS) entry which is preliminary data.</text>
</comment>
<dbReference type="Pfam" id="PF14223">
    <property type="entry name" value="Retrotran_gag_2"/>
    <property type="match status" value="1"/>
</dbReference>
<reference evidence="2" key="1">
    <citation type="submission" date="2023-03" db="EMBL/GenBank/DDBJ databases">
        <title>Massive genome expansion in bonnet fungi (Mycena s.s.) driven by repeated elements and novel gene families across ecological guilds.</title>
        <authorList>
            <consortium name="Lawrence Berkeley National Laboratory"/>
            <person name="Harder C.B."/>
            <person name="Miyauchi S."/>
            <person name="Viragh M."/>
            <person name="Kuo A."/>
            <person name="Thoen E."/>
            <person name="Andreopoulos B."/>
            <person name="Lu D."/>
            <person name="Skrede I."/>
            <person name="Drula E."/>
            <person name="Henrissat B."/>
            <person name="Morin E."/>
            <person name="Kohler A."/>
            <person name="Barry K."/>
            <person name="LaButti K."/>
            <person name="Morin E."/>
            <person name="Salamov A."/>
            <person name="Lipzen A."/>
            <person name="Mereny Z."/>
            <person name="Hegedus B."/>
            <person name="Baldrian P."/>
            <person name="Stursova M."/>
            <person name="Weitz H."/>
            <person name="Taylor A."/>
            <person name="Grigoriev I.V."/>
            <person name="Nagy L.G."/>
            <person name="Martin F."/>
            <person name="Kauserud H."/>
        </authorList>
    </citation>
    <scope>NUCLEOTIDE SEQUENCE</scope>
    <source>
        <strain evidence="2">CBHHK067</strain>
    </source>
</reference>
<feature type="region of interest" description="Disordered" evidence="1">
    <location>
        <begin position="1"/>
        <end position="90"/>
    </location>
</feature>
<evidence type="ECO:0000313" key="2">
    <source>
        <dbReference type="EMBL" id="KAJ7691021.1"/>
    </source>
</evidence>
<evidence type="ECO:0000256" key="1">
    <source>
        <dbReference type="SAM" id="MobiDB-lite"/>
    </source>
</evidence>
<evidence type="ECO:0000313" key="3">
    <source>
        <dbReference type="Proteomes" id="UP001221757"/>
    </source>
</evidence>
<keyword evidence="3" id="KW-1185">Reference proteome</keyword>
<feature type="compositionally biased region" description="Low complexity" evidence="1">
    <location>
        <begin position="64"/>
        <end position="79"/>
    </location>
</feature>
<feature type="compositionally biased region" description="Polar residues" evidence="1">
    <location>
        <begin position="1"/>
        <end position="14"/>
    </location>
</feature>
<feature type="compositionally biased region" description="Low complexity" evidence="1">
    <location>
        <begin position="27"/>
        <end position="38"/>
    </location>
</feature>
<sequence>MALQPTALQPTYSYNPFRVAPDNPWDPAQQQFAMQAPAYDPRPLPQQPFETPSDPTHRLAVPNAPAHAHPYQQVQHHPQPMYPPQPMHHAYPQHRYVENPAPPRFLTLPSSDSYVLPYRRPAPPPLPPPQRPRQYLPAQPPRPHTPPALDVHSSVSGHVAAIGPVPRVYPISLSSWTEPDKLALERENWVLFSVKAKNTLGLSPGAWCFVEDTQEDPNTCPSFQMYPAHHRAWVDTDRVVMSFLSEVLTPTERTYIEHCESAKDIWATLRWRHEFRGPSGQIAALKKFVSITYSADPMTWASATTLLSQTNDKIWQCGLPNPEAFLLSGIVNALAMHNESMSEALGAPGMTLAMAKERLAVKQSQKANDRSALAAGFRRDGLRTHTLHEHGQLPEAEHAHLALLHEQGGWDGRQDC</sequence>
<proteinExistence type="predicted"/>
<dbReference type="AlphaFoldDB" id="A0AAD7DH02"/>
<feature type="region of interest" description="Disordered" evidence="1">
    <location>
        <begin position="116"/>
        <end position="152"/>
    </location>
</feature>
<protein>
    <submittedName>
        <fullName evidence="2">Uncharacterized protein</fullName>
    </submittedName>
</protein>
<dbReference type="Proteomes" id="UP001221757">
    <property type="component" value="Unassembled WGS sequence"/>
</dbReference>
<accession>A0AAD7DH02</accession>
<organism evidence="2 3">
    <name type="scientific">Mycena rosella</name>
    <name type="common">Pink bonnet</name>
    <name type="synonym">Agaricus rosellus</name>
    <dbReference type="NCBI Taxonomy" id="1033263"/>
    <lineage>
        <taxon>Eukaryota</taxon>
        <taxon>Fungi</taxon>
        <taxon>Dikarya</taxon>
        <taxon>Basidiomycota</taxon>
        <taxon>Agaricomycotina</taxon>
        <taxon>Agaricomycetes</taxon>
        <taxon>Agaricomycetidae</taxon>
        <taxon>Agaricales</taxon>
        <taxon>Marasmiineae</taxon>
        <taxon>Mycenaceae</taxon>
        <taxon>Mycena</taxon>
    </lineage>
</organism>
<feature type="compositionally biased region" description="Pro residues" evidence="1">
    <location>
        <begin position="120"/>
        <end position="131"/>
    </location>
</feature>
<name>A0AAD7DH02_MYCRO</name>